<feature type="compositionally biased region" description="Basic and acidic residues" evidence="1">
    <location>
        <begin position="1"/>
        <end position="25"/>
    </location>
</feature>
<name>A0A6J4PG19_9PSEU</name>
<feature type="non-terminal residue" evidence="2">
    <location>
        <position position="252"/>
    </location>
</feature>
<gene>
    <name evidence="2" type="ORF">AVDCRST_MAG66-2290</name>
</gene>
<feature type="region of interest" description="Disordered" evidence="1">
    <location>
        <begin position="207"/>
        <end position="252"/>
    </location>
</feature>
<organism evidence="2">
    <name type="scientific">uncultured Pseudonocardia sp</name>
    <dbReference type="NCBI Taxonomy" id="211455"/>
    <lineage>
        <taxon>Bacteria</taxon>
        <taxon>Bacillati</taxon>
        <taxon>Actinomycetota</taxon>
        <taxon>Actinomycetes</taxon>
        <taxon>Pseudonocardiales</taxon>
        <taxon>Pseudonocardiaceae</taxon>
        <taxon>Pseudonocardia</taxon>
        <taxon>environmental samples</taxon>
    </lineage>
</organism>
<evidence type="ECO:0000256" key="1">
    <source>
        <dbReference type="SAM" id="MobiDB-lite"/>
    </source>
</evidence>
<feature type="region of interest" description="Disordered" evidence="1">
    <location>
        <begin position="127"/>
        <end position="168"/>
    </location>
</feature>
<feature type="compositionally biased region" description="Low complexity" evidence="1">
    <location>
        <begin position="127"/>
        <end position="141"/>
    </location>
</feature>
<feature type="region of interest" description="Disordered" evidence="1">
    <location>
        <begin position="1"/>
        <end position="111"/>
    </location>
</feature>
<sequence length="252" mass="25597">GARTPRAEHAPGRPDRHPRHTERPGRAGLVARPPPPVDRAADAGGPALLGRHRGGGVADAGPAPVPPGAARTEPARPRGAVRFADRHGDPGRAGLRGADGPVVVGAPPRHAQPGEVRPALLVGRPAVGAGPAAGAHRVLLPPRRPQRRSRRAPGRPLGRHRDPADLRRAGAAVAGGVGVGGRSRDVVAHVPAGPADRVVRHALPVPLPRLPDRAADRGRAADRRPLPAVGVAGTARGGGGRGGPRQSRPVGL</sequence>
<feature type="non-terminal residue" evidence="2">
    <location>
        <position position="1"/>
    </location>
</feature>
<reference evidence="2" key="1">
    <citation type="submission" date="2020-02" db="EMBL/GenBank/DDBJ databases">
        <authorList>
            <person name="Meier V. D."/>
        </authorList>
    </citation>
    <scope>NUCLEOTIDE SEQUENCE</scope>
    <source>
        <strain evidence="2">AVDCRST_MAG66</strain>
    </source>
</reference>
<dbReference type="EMBL" id="CADCUS010000337">
    <property type="protein sequence ID" value="CAA9415257.1"/>
    <property type="molecule type" value="Genomic_DNA"/>
</dbReference>
<protein>
    <submittedName>
        <fullName evidence="2">Uncharacterized protein</fullName>
    </submittedName>
</protein>
<feature type="compositionally biased region" description="Basic residues" evidence="1">
    <location>
        <begin position="144"/>
        <end position="153"/>
    </location>
</feature>
<evidence type="ECO:0000313" key="2">
    <source>
        <dbReference type="EMBL" id="CAA9415257.1"/>
    </source>
</evidence>
<proteinExistence type="predicted"/>
<dbReference type="AlphaFoldDB" id="A0A6J4PG19"/>
<feature type="compositionally biased region" description="Basic and acidic residues" evidence="1">
    <location>
        <begin position="159"/>
        <end position="168"/>
    </location>
</feature>
<accession>A0A6J4PG19</accession>
<feature type="compositionally biased region" description="Basic and acidic residues" evidence="1">
    <location>
        <begin position="210"/>
        <end position="225"/>
    </location>
</feature>